<dbReference type="OrthoDB" id="252464at2"/>
<dbReference type="InterPro" id="IPR029058">
    <property type="entry name" value="AB_hydrolase_fold"/>
</dbReference>
<dbReference type="GO" id="GO:0016787">
    <property type="term" value="F:hydrolase activity"/>
    <property type="evidence" value="ECO:0007669"/>
    <property type="project" value="UniProtKB-KW"/>
</dbReference>
<dbReference type="STRING" id="395961.Cyan7425_4294"/>
<evidence type="ECO:0000313" key="3">
    <source>
        <dbReference type="EMBL" id="ACL46607.1"/>
    </source>
</evidence>
<sequence length="286" mass="32498">MPYLEIRGVKHYYQWIRATEPPSPEAATKPVMIFLHGWAGSARYWESTAAALQDSFDCLLYDLRGFGRSKLPASTMTDLADYELETYAEDLALLLDHFQLQRVYLNAHSTGTSIAVFFLNLYPERVERAILTCAGIFTYDEPAFRQFHQFGGYVVKFRPPWLGKLPLLDRLFMARFLHRPVPPATRKAFLEDFLIADEAAALGTMFTAVSKKAAEVMPQEYAQLQVPTLLISGQYDQIIPPLMGEQAAQLNPSHIQQKIIPNTAHFPMLEDASTYLTQVQQFLQSQ</sequence>
<dbReference type="KEGG" id="cyn:Cyan7425_4294"/>
<name>B8HYF3_CYAP4</name>
<protein>
    <submittedName>
        <fullName evidence="3">Alpha/beta hydrolase fold protein</fullName>
    </submittedName>
</protein>
<keyword evidence="1 3" id="KW-0378">Hydrolase</keyword>
<proteinExistence type="predicted"/>
<dbReference type="PANTHER" id="PTHR43798">
    <property type="entry name" value="MONOACYLGLYCEROL LIPASE"/>
    <property type="match status" value="1"/>
</dbReference>
<reference evidence="3" key="1">
    <citation type="submission" date="2009-01" db="EMBL/GenBank/DDBJ databases">
        <title>Complete sequence of chromosome Cyanothece sp. PCC 7425.</title>
        <authorList>
            <consortium name="US DOE Joint Genome Institute"/>
            <person name="Lucas S."/>
            <person name="Copeland A."/>
            <person name="Lapidus A."/>
            <person name="Glavina del Rio T."/>
            <person name="Dalin E."/>
            <person name="Tice H."/>
            <person name="Bruce D."/>
            <person name="Goodwin L."/>
            <person name="Pitluck S."/>
            <person name="Sims D."/>
            <person name="Meineke L."/>
            <person name="Brettin T."/>
            <person name="Detter J.C."/>
            <person name="Han C."/>
            <person name="Larimer F."/>
            <person name="Land M."/>
            <person name="Hauser L."/>
            <person name="Kyrpides N."/>
            <person name="Ovchinnikova G."/>
            <person name="Liberton M."/>
            <person name="Stoeckel J."/>
            <person name="Banerjee A."/>
            <person name="Singh A."/>
            <person name="Page L."/>
            <person name="Sato H."/>
            <person name="Zhao L."/>
            <person name="Sherman L."/>
            <person name="Pakrasi H."/>
            <person name="Richardson P."/>
        </authorList>
    </citation>
    <scope>NUCLEOTIDE SEQUENCE</scope>
    <source>
        <strain evidence="3">PCC 7425</strain>
    </source>
</reference>
<dbReference type="AlphaFoldDB" id="B8HYF3"/>
<dbReference type="GO" id="GO:0016020">
    <property type="term" value="C:membrane"/>
    <property type="evidence" value="ECO:0007669"/>
    <property type="project" value="TreeGrafter"/>
</dbReference>
<dbReference type="Pfam" id="PF00561">
    <property type="entry name" value="Abhydrolase_1"/>
    <property type="match status" value="1"/>
</dbReference>
<dbReference type="PRINTS" id="PR00111">
    <property type="entry name" value="ABHYDROLASE"/>
</dbReference>
<evidence type="ECO:0000259" key="2">
    <source>
        <dbReference type="Pfam" id="PF00561"/>
    </source>
</evidence>
<dbReference type="PANTHER" id="PTHR43798:SF31">
    <property type="entry name" value="AB HYDROLASE SUPERFAMILY PROTEIN YCLE"/>
    <property type="match status" value="1"/>
</dbReference>
<dbReference type="InterPro" id="IPR050266">
    <property type="entry name" value="AB_hydrolase_sf"/>
</dbReference>
<dbReference type="EMBL" id="CP001344">
    <property type="protein sequence ID" value="ACL46607.1"/>
    <property type="molecule type" value="Genomic_DNA"/>
</dbReference>
<dbReference type="SUPFAM" id="SSF53474">
    <property type="entry name" value="alpha/beta-Hydrolases"/>
    <property type="match status" value="1"/>
</dbReference>
<evidence type="ECO:0000256" key="1">
    <source>
        <dbReference type="ARBA" id="ARBA00022801"/>
    </source>
</evidence>
<feature type="domain" description="AB hydrolase-1" evidence="2">
    <location>
        <begin position="30"/>
        <end position="271"/>
    </location>
</feature>
<dbReference type="InterPro" id="IPR000073">
    <property type="entry name" value="AB_hydrolase_1"/>
</dbReference>
<dbReference type="eggNOG" id="COG2267">
    <property type="taxonomic scope" value="Bacteria"/>
</dbReference>
<dbReference type="HOGENOM" id="CLU_020336_13_9_3"/>
<organism evidence="3">
    <name type="scientific">Cyanothece sp. (strain PCC 7425 / ATCC 29141)</name>
    <dbReference type="NCBI Taxonomy" id="395961"/>
    <lineage>
        <taxon>Bacteria</taxon>
        <taxon>Bacillati</taxon>
        <taxon>Cyanobacteriota</taxon>
        <taxon>Cyanophyceae</taxon>
        <taxon>Gomontiellales</taxon>
        <taxon>Cyanothecaceae</taxon>
        <taxon>Cyanothece</taxon>
    </lineage>
</organism>
<accession>B8HYF3</accession>
<gene>
    <name evidence="3" type="ordered locus">Cyan7425_4294</name>
</gene>
<dbReference type="Gene3D" id="3.40.50.1820">
    <property type="entry name" value="alpha/beta hydrolase"/>
    <property type="match status" value="1"/>
</dbReference>